<dbReference type="InParanoid" id="A0A2K1INV7"/>
<name>A0A2K1INV7_PHYPA</name>
<dbReference type="EnsemblPlants" id="Pp3c22_17251V3.1">
    <property type="protein sequence ID" value="PAC:32904454.CDS.1"/>
    <property type="gene ID" value="Pp3c22_17251"/>
</dbReference>
<reference evidence="1 3" key="1">
    <citation type="journal article" date="2008" name="Science">
        <title>The Physcomitrella genome reveals evolutionary insights into the conquest of land by plants.</title>
        <authorList>
            <person name="Rensing S."/>
            <person name="Lang D."/>
            <person name="Zimmer A."/>
            <person name="Terry A."/>
            <person name="Salamov A."/>
            <person name="Shapiro H."/>
            <person name="Nishiyama T."/>
            <person name="Perroud P.-F."/>
            <person name="Lindquist E."/>
            <person name="Kamisugi Y."/>
            <person name="Tanahashi T."/>
            <person name="Sakakibara K."/>
            <person name="Fujita T."/>
            <person name="Oishi K."/>
            <person name="Shin-I T."/>
            <person name="Kuroki Y."/>
            <person name="Toyoda A."/>
            <person name="Suzuki Y."/>
            <person name="Hashimoto A."/>
            <person name="Yamaguchi K."/>
            <person name="Sugano A."/>
            <person name="Kohara Y."/>
            <person name="Fujiyama A."/>
            <person name="Anterola A."/>
            <person name="Aoki S."/>
            <person name="Ashton N."/>
            <person name="Barbazuk W.B."/>
            <person name="Barker E."/>
            <person name="Bennetzen J."/>
            <person name="Bezanilla M."/>
            <person name="Blankenship R."/>
            <person name="Cho S.H."/>
            <person name="Dutcher S."/>
            <person name="Estelle M."/>
            <person name="Fawcett J.A."/>
            <person name="Gundlach H."/>
            <person name="Hanada K."/>
            <person name="Heyl A."/>
            <person name="Hicks K.A."/>
            <person name="Hugh J."/>
            <person name="Lohr M."/>
            <person name="Mayer K."/>
            <person name="Melkozernov A."/>
            <person name="Murata T."/>
            <person name="Nelson D."/>
            <person name="Pils B."/>
            <person name="Prigge M."/>
            <person name="Reiss B."/>
            <person name="Renner T."/>
            <person name="Rombauts S."/>
            <person name="Rushton P."/>
            <person name="Sanderfoot A."/>
            <person name="Schween G."/>
            <person name="Shiu S.-H."/>
            <person name="Stueber K."/>
            <person name="Theodoulou F.L."/>
            <person name="Tu H."/>
            <person name="Van de Peer Y."/>
            <person name="Verrier P.J."/>
            <person name="Waters E."/>
            <person name="Wood A."/>
            <person name="Yang L."/>
            <person name="Cove D."/>
            <person name="Cuming A."/>
            <person name="Hasebe M."/>
            <person name="Lucas S."/>
            <person name="Mishler D.B."/>
            <person name="Reski R."/>
            <person name="Grigoriev I."/>
            <person name="Quatrano R.S."/>
            <person name="Boore J.L."/>
        </authorList>
    </citation>
    <scope>NUCLEOTIDE SEQUENCE [LARGE SCALE GENOMIC DNA]</scope>
    <source>
        <strain evidence="2 3">cv. Gransden 2004</strain>
    </source>
</reference>
<evidence type="ECO:0000313" key="2">
    <source>
        <dbReference type="EnsemblPlants" id="PAC:32904454.CDS.1"/>
    </source>
</evidence>
<evidence type="ECO:0000313" key="1">
    <source>
        <dbReference type="EMBL" id="PNR30938.1"/>
    </source>
</evidence>
<reference evidence="2" key="3">
    <citation type="submission" date="2020-12" db="UniProtKB">
        <authorList>
            <consortium name="EnsemblPlants"/>
        </authorList>
    </citation>
    <scope>IDENTIFICATION</scope>
</reference>
<dbReference type="AlphaFoldDB" id="A0A2K1INV7"/>
<organism evidence="1">
    <name type="scientific">Physcomitrium patens</name>
    <name type="common">Spreading-leaved earth moss</name>
    <name type="synonym">Physcomitrella patens</name>
    <dbReference type="NCBI Taxonomy" id="3218"/>
    <lineage>
        <taxon>Eukaryota</taxon>
        <taxon>Viridiplantae</taxon>
        <taxon>Streptophyta</taxon>
        <taxon>Embryophyta</taxon>
        <taxon>Bryophyta</taxon>
        <taxon>Bryophytina</taxon>
        <taxon>Bryopsida</taxon>
        <taxon>Funariidae</taxon>
        <taxon>Funariales</taxon>
        <taxon>Funariaceae</taxon>
        <taxon>Physcomitrium</taxon>
    </lineage>
</organism>
<gene>
    <name evidence="1" type="ORF">PHYPA_027254</name>
</gene>
<protein>
    <submittedName>
        <fullName evidence="1 2">Uncharacterized protein</fullName>
    </submittedName>
</protein>
<dbReference type="EMBL" id="ABEU02000022">
    <property type="protein sequence ID" value="PNR30938.1"/>
    <property type="molecule type" value="Genomic_DNA"/>
</dbReference>
<evidence type="ECO:0000313" key="3">
    <source>
        <dbReference type="Proteomes" id="UP000006727"/>
    </source>
</evidence>
<dbReference type="Gramene" id="Pp3c22_17251V3.1">
    <property type="protein sequence ID" value="PAC:32904454.CDS.1"/>
    <property type="gene ID" value="Pp3c22_17251"/>
</dbReference>
<proteinExistence type="predicted"/>
<keyword evidence="3" id="KW-1185">Reference proteome</keyword>
<dbReference type="Proteomes" id="UP000006727">
    <property type="component" value="Chromosome 22"/>
</dbReference>
<accession>A0A2K1INV7</accession>
<sequence length="145" mass="15190">MGSSHCVDRSFPSFRHYGCHSLSDQVGESTGVNAPRCGCRSPGGTFVAPTRRHRRSLAESALLEHAFSFYVWDASVTTLSLRPGLGFDLAWSHLHEPHLHVNSLAVATVAAAAAAATAGLFCEGSNIFAPERSGGTGTGTGDCDS</sequence>
<reference evidence="1 3" key="2">
    <citation type="journal article" date="2018" name="Plant J.">
        <title>The Physcomitrella patens chromosome-scale assembly reveals moss genome structure and evolution.</title>
        <authorList>
            <person name="Lang D."/>
            <person name="Ullrich K.K."/>
            <person name="Murat F."/>
            <person name="Fuchs J."/>
            <person name="Jenkins J."/>
            <person name="Haas F.B."/>
            <person name="Piednoel M."/>
            <person name="Gundlach H."/>
            <person name="Van Bel M."/>
            <person name="Meyberg R."/>
            <person name="Vives C."/>
            <person name="Morata J."/>
            <person name="Symeonidi A."/>
            <person name="Hiss M."/>
            <person name="Muchero W."/>
            <person name="Kamisugi Y."/>
            <person name="Saleh O."/>
            <person name="Blanc G."/>
            <person name="Decker E.L."/>
            <person name="van Gessel N."/>
            <person name="Grimwood J."/>
            <person name="Hayes R.D."/>
            <person name="Graham S.W."/>
            <person name="Gunter L.E."/>
            <person name="McDaniel S.F."/>
            <person name="Hoernstein S.N.W."/>
            <person name="Larsson A."/>
            <person name="Li F.W."/>
            <person name="Perroud P.F."/>
            <person name="Phillips J."/>
            <person name="Ranjan P."/>
            <person name="Rokshar D.S."/>
            <person name="Rothfels C.J."/>
            <person name="Schneider L."/>
            <person name="Shu S."/>
            <person name="Stevenson D.W."/>
            <person name="Thummler F."/>
            <person name="Tillich M."/>
            <person name="Villarreal Aguilar J.C."/>
            <person name="Widiez T."/>
            <person name="Wong G.K."/>
            <person name="Wymore A."/>
            <person name="Zhang Y."/>
            <person name="Zimmer A.D."/>
            <person name="Quatrano R.S."/>
            <person name="Mayer K.F.X."/>
            <person name="Goodstein D."/>
            <person name="Casacuberta J.M."/>
            <person name="Vandepoele K."/>
            <person name="Reski R."/>
            <person name="Cuming A.C."/>
            <person name="Tuskan G.A."/>
            <person name="Maumus F."/>
            <person name="Salse J."/>
            <person name="Schmutz J."/>
            <person name="Rensing S.A."/>
        </authorList>
    </citation>
    <scope>NUCLEOTIDE SEQUENCE [LARGE SCALE GENOMIC DNA]</scope>
    <source>
        <strain evidence="2 3">cv. Gransden 2004</strain>
    </source>
</reference>